<gene>
    <name evidence="4" type="ORF">GLAREA_02492</name>
</gene>
<reference evidence="4 5" key="1">
    <citation type="journal article" date="2013" name="BMC Genomics">
        <title>Genomics-driven discovery of the pneumocandin biosynthetic gene cluster in the fungus Glarea lozoyensis.</title>
        <authorList>
            <person name="Chen L."/>
            <person name="Yue Q."/>
            <person name="Zhang X."/>
            <person name="Xiang M."/>
            <person name="Wang C."/>
            <person name="Li S."/>
            <person name="Che Y."/>
            <person name="Ortiz-Lopez F.J."/>
            <person name="Bills G.F."/>
            <person name="Liu X."/>
            <person name="An Z."/>
        </authorList>
    </citation>
    <scope>NUCLEOTIDE SEQUENCE [LARGE SCALE GENOMIC DNA]</scope>
    <source>
        <strain evidence="5">ATCC 20868 / MF5171</strain>
    </source>
</reference>
<dbReference type="InterPro" id="IPR036291">
    <property type="entry name" value="NAD(P)-bd_dom_sf"/>
</dbReference>
<dbReference type="Proteomes" id="UP000016922">
    <property type="component" value="Unassembled WGS sequence"/>
</dbReference>
<evidence type="ECO:0000256" key="2">
    <source>
        <dbReference type="ARBA" id="ARBA00022857"/>
    </source>
</evidence>
<organism evidence="4 5">
    <name type="scientific">Glarea lozoyensis (strain ATCC 20868 / MF5171)</name>
    <dbReference type="NCBI Taxonomy" id="1116229"/>
    <lineage>
        <taxon>Eukaryota</taxon>
        <taxon>Fungi</taxon>
        <taxon>Dikarya</taxon>
        <taxon>Ascomycota</taxon>
        <taxon>Pezizomycotina</taxon>
        <taxon>Leotiomycetes</taxon>
        <taxon>Helotiales</taxon>
        <taxon>Helotiaceae</taxon>
        <taxon>Glarea</taxon>
    </lineage>
</organism>
<keyword evidence="3" id="KW-0560">Oxidoreductase</keyword>
<evidence type="ECO:0000313" key="4">
    <source>
        <dbReference type="EMBL" id="EPE26579.1"/>
    </source>
</evidence>
<dbReference type="EMBL" id="KE145370">
    <property type="protein sequence ID" value="EPE26579.1"/>
    <property type="molecule type" value="Genomic_DNA"/>
</dbReference>
<protein>
    <submittedName>
        <fullName evidence="4">NAD(P)-binding Rossmann-fold containing protein</fullName>
    </submittedName>
</protein>
<dbReference type="OrthoDB" id="542013at2759"/>
<name>S3CMZ1_GLAL2</name>
<sequence length="355" mass="39107">MTLLNISPSRILGRFFPLPLPPDLSFEGQTVVVTGGTSGLGLATATKFYNLGANVIISCRNIAKGEEVRSKILAQSMNTTSSKATVMLAELDMSTYASCVNFVDGLKQKLDNRAPDVVVLSAGSINPKFELSPEGWEKTIQVNALSTALLGLLLVNWMKADSINRTSLAHLVFVTSRDHLYADVSKWPEIAADDGILHHLSDPKDWPAWWVDDQPNYASSKMMAMYAFDKICKLALDSDEEPLVIVKSVCPGTVKTNIGRGIAAASFVLKIMTPIYLWVLGKTSDHGARHCVNAAIKPKSEHGKFTIAWLTDEQYQKKAIFNRTSANGRKVQALVWKEMMDDFESKIPIFAKKNE</sequence>
<dbReference type="PANTHER" id="PTHR24320">
    <property type="entry name" value="RETINOL DEHYDROGENASE"/>
    <property type="match status" value="1"/>
</dbReference>
<dbReference type="SUPFAM" id="SSF51735">
    <property type="entry name" value="NAD(P)-binding Rossmann-fold domains"/>
    <property type="match status" value="1"/>
</dbReference>
<evidence type="ECO:0000256" key="3">
    <source>
        <dbReference type="ARBA" id="ARBA00023002"/>
    </source>
</evidence>
<dbReference type="PRINTS" id="PR00081">
    <property type="entry name" value="GDHRDH"/>
</dbReference>
<keyword evidence="5" id="KW-1185">Reference proteome</keyword>
<evidence type="ECO:0000256" key="1">
    <source>
        <dbReference type="ARBA" id="ARBA00006484"/>
    </source>
</evidence>
<dbReference type="Pfam" id="PF00106">
    <property type="entry name" value="adh_short"/>
    <property type="match status" value="1"/>
</dbReference>
<keyword evidence="2" id="KW-0521">NADP</keyword>
<evidence type="ECO:0000313" key="5">
    <source>
        <dbReference type="Proteomes" id="UP000016922"/>
    </source>
</evidence>
<dbReference type="InterPro" id="IPR002347">
    <property type="entry name" value="SDR_fam"/>
</dbReference>
<dbReference type="STRING" id="1116229.S3CMZ1"/>
<dbReference type="KEGG" id="glz:GLAREA_02492"/>
<dbReference type="HOGENOM" id="CLU_010194_44_4_1"/>
<dbReference type="PANTHER" id="PTHR24320:SF252">
    <property type="entry name" value="DEHYDROGENASE_REDUCTASE FAMILY PROTEIN, PUTATIVE (AFU_ORTHOLOGUE AFUA_3G08550)-RELATED"/>
    <property type="match status" value="1"/>
</dbReference>
<proteinExistence type="inferred from homology"/>
<dbReference type="RefSeq" id="XP_008085769.1">
    <property type="nucleotide sequence ID" value="XM_008087578.1"/>
</dbReference>
<accession>S3CMZ1</accession>
<dbReference type="Gene3D" id="3.40.50.720">
    <property type="entry name" value="NAD(P)-binding Rossmann-like Domain"/>
    <property type="match status" value="1"/>
</dbReference>
<dbReference type="GeneID" id="19461549"/>
<comment type="similarity">
    <text evidence="1">Belongs to the short-chain dehydrogenases/reductases (SDR) family.</text>
</comment>
<dbReference type="AlphaFoldDB" id="S3CMZ1"/>
<dbReference type="OMA" id="AMYATSK"/>
<dbReference type="GO" id="GO:0016491">
    <property type="term" value="F:oxidoreductase activity"/>
    <property type="evidence" value="ECO:0007669"/>
    <property type="project" value="UniProtKB-KW"/>
</dbReference>
<dbReference type="eggNOG" id="KOG1208">
    <property type="taxonomic scope" value="Eukaryota"/>
</dbReference>